<dbReference type="Gramene" id="ONK70191">
    <property type="protein sequence ID" value="ONK70191"/>
    <property type="gene ID" value="A4U43_C05F31200"/>
</dbReference>
<proteinExistence type="predicted"/>
<dbReference type="Gene3D" id="1.10.580.10">
    <property type="entry name" value="Citrate Synthase, domain 1"/>
    <property type="match status" value="1"/>
</dbReference>
<evidence type="ECO:0000313" key="1">
    <source>
        <dbReference type="EMBL" id="ONK70191.1"/>
    </source>
</evidence>
<name>A0A5P1F0D5_ASPOF</name>
<gene>
    <name evidence="1" type="ORF">A4U43_C05F31200</name>
</gene>
<dbReference type="GO" id="GO:0046912">
    <property type="term" value="F:acyltransferase activity, acyl groups converted into alkyl on transfer"/>
    <property type="evidence" value="ECO:0007669"/>
    <property type="project" value="InterPro"/>
</dbReference>
<dbReference type="InterPro" id="IPR036969">
    <property type="entry name" value="Citrate_synthase_sf"/>
</dbReference>
<dbReference type="SUPFAM" id="SSF48256">
    <property type="entry name" value="Citrate synthase"/>
    <property type="match status" value="1"/>
</dbReference>
<evidence type="ECO:0000313" key="2">
    <source>
        <dbReference type="Proteomes" id="UP000243459"/>
    </source>
</evidence>
<dbReference type="GO" id="GO:0005759">
    <property type="term" value="C:mitochondrial matrix"/>
    <property type="evidence" value="ECO:0007669"/>
    <property type="project" value="TreeGrafter"/>
</dbReference>
<dbReference type="EMBL" id="CM007385">
    <property type="protein sequence ID" value="ONK70191.1"/>
    <property type="molecule type" value="Genomic_DNA"/>
</dbReference>
<organism evidence="1 2">
    <name type="scientific">Asparagus officinalis</name>
    <name type="common">Garden asparagus</name>
    <dbReference type="NCBI Taxonomy" id="4686"/>
    <lineage>
        <taxon>Eukaryota</taxon>
        <taxon>Viridiplantae</taxon>
        <taxon>Streptophyta</taxon>
        <taxon>Embryophyta</taxon>
        <taxon>Tracheophyta</taxon>
        <taxon>Spermatophyta</taxon>
        <taxon>Magnoliopsida</taxon>
        <taxon>Liliopsida</taxon>
        <taxon>Asparagales</taxon>
        <taxon>Asparagaceae</taxon>
        <taxon>Asparagoideae</taxon>
        <taxon>Asparagus</taxon>
    </lineage>
</organism>
<reference evidence="2" key="1">
    <citation type="journal article" date="2017" name="Nat. Commun.">
        <title>The asparagus genome sheds light on the origin and evolution of a young Y chromosome.</title>
        <authorList>
            <person name="Harkess A."/>
            <person name="Zhou J."/>
            <person name="Xu C."/>
            <person name="Bowers J.E."/>
            <person name="Van der Hulst R."/>
            <person name="Ayyampalayam S."/>
            <person name="Mercati F."/>
            <person name="Riccardi P."/>
            <person name="McKain M.R."/>
            <person name="Kakrana A."/>
            <person name="Tang H."/>
            <person name="Ray J."/>
            <person name="Groenendijk J."/>
            <person name="Arikit S."/>
            <person name="Mathioni S.M."/>
            <person name="Nakano M."/>
            <person name="Shan H."/>
            <person name="Telgmann-Rauber A."/>
            <person name="Kanno A."/>
            <person name="Yue Z."/>
            <person name="Chen H."/>
            <person name="Li W."/>
            <person name="Chen Y."/>
            <person name="Xu X."/>
            <person name="Zhang Y."/>
            <person name="Luo S."/>
            <person name="Chen H."/>
            <person name="Gao J."/>
            <person name="Mao Z."/>
            <person name="Pires J.C."/>
            <person name="Luo M."/>
            <person name="Kudrna D."/>
            <person name="Wing R.A."/>
            <person name="Meyers B.C."/>
            <person name="Yi K."/>
            <person name="Kong H."/>
            <person name="Lavrijsen P."/>
            <person name="Sunseri F."/>
            <person name="Falavigna A."/>
            <person name="Ye Y."/>
            <person name="Leebens-Mack J.H."/>
            <person name="Chen G."/>
        </authorList>
    </citation>
    <scope>NUCLEOTIDE SEQUENCE [LARGE SCALE GENOMIC DNA]</scope>
    <source>
        <strain evidence="2">cv. DH0086</strain>
    </source>
</reference>
<dbReference type="GO" id="GO:0006099">
    <property type="term" value="P:tricarboxylic acid cycle"/>
    <property type="evidence" value="ECO:0007669"/>
    <property type="project" value="TreeGrafter"/>
</dbReference>
<dbReference type="PANTHER" id="PTHR11739:SF8">
    <property type="entry name" value="CITRATE SYNTHASE, MITOCHONDRIAL"/>
    <property type="match status" value="1"/>
</dbReference>
<accession>A0A5P1F0D5</accession>
<dbReference type="InterPro" id="IPR016142">
    <property type="entry name" value="Citrate_synth-like_lrg_a-sub"/>
</dbReference>
<dbReference type="Proteomes" id="UP000243459">
    <property type="component" value="Chromosome 5"/>
</dbReference>
<dbReference type="AlphaFoldDB" id="A0A5P1F0D5"/>
<dbReference type="PANTHER" id="PTHR11739">
    <property type="entry name" value="CITRATE SYNTHASE"/>
    <property type="match status" value="1"/>
</dbReference>
<keyword evidence="2" id="KW-1185">Reference proteome</keyword>
<dbReference type="InterPro" id="IPR002020">
    <property type="entry name" value="Citrate_synthase"/>
</dbReference>
<dbReference type="GO" id="GO:0005975">
    <property type="term" value="P:carbohydrate metabolic process"/>
    <property type="evidence" value="ECO:0007669"/>
    <property type="project" value="TreeGrafter"/>
</dbReference>
<sequence>MVLPLNDADRYLKQLVLPMNRWNLQQKMPVKSQVDVGIPWARLLSQSSENHVKSMTLPPFVYYHIPFSTFSDVKCGSISLPASISEILSSAGLMTSSSVFVEGDIETRVYNDAIAGQVKSVPEICVCRDGGIGRVKKLLAQCVSQNRYHEKTPEQVISGMRGMTGLLWETSLLDPDEGICFRGISIPECQKVLPAASGEDPLPKGLLWLLLTGKLQEFKAPKVSVAISQMGPSGTWFYKSF</sequence>
<protein>
    <submittedName>
        <fullName evidence="1">Uncharacterized protein</fullName>
    </submittedName>
</protein>